<evidence type="ECO:0000313" key="3">
    <source>
        <dbReference type="EMBL" id="KZV43466.1"/>
    </source>
</evidence>
<protein>
    <submittedName>
        <fullName evidence="3">Uncharacterized protein</fullName>
    </submittedName>
</protein>
<feature type="region of interest" description="Disordered" evidence="1">
    <location>
        <begin position="41"/>
        <end position="87"/>
    </location>
</feature>
<dbReference type="Proteomes" id="UP000250235">
    <property type="component" value="Unassembled WGS sequence"/>
</dbReference>
<evidence type="ECO:0000256" key="1">
    <source>
        <dbReference type="SAM" id="MobiDB-lite"/>
    </source>
</evidence>
<reference evidence="3 4" key="1">
    <citation type="journal article" date="2015" name="Proc. Natl. Acad. Sci. U.S.A.">
        <title>The resurrection genome of Boea hygrometrica: A blueprint for survival of dehydration.</title>
        <authorList>
            <person name="Xiao L."/>
            <person name="Yang G."/>
            <person name="Zhang L."/>
            <person name="Yang X."/>
            <person name="Zhao S."/>
            <person name="Ji Z."/>
            <person name="Zhou Q."/>
            <person name="Hu M."/>
            <person name="Wang Y."/>
            <person name="Chen M."/>
            <person name="Xu Y."/>
            <person name="Jin H."/>
            <person name="Xiao X."/>
            <person name="Hu G."/>
            <person name="Bao F."/>
            <person name="Hu Y."/>
            <person name="Wan P."/>
            <person name="Li L."/>
            <person name="Deng X."/>
            <person name="Kuang T."/>
            <person name="Xiang C."/>
            <person name="Zhu J.K."/>
            <person name="Oliver M.J."/>
            <person name="He Y."/>
        </authorList>
    </citation>
    <scope>NUCLEOTIDE SEQUENCE [LARGE SCALE GENOMIC DNA]</scope>
    <source>
        <strain evidence="4">cv. XS01</strain>
    </source>
</reference>
<feature type="compositionally biased region" description="Polar residues" evidence="1">
    <location>
        <begin position="41"/>
        <end position="54"/>
    </location>
</feature>
<keyword evidence="4" id="KW-1185">Reference proteome</keyword>
<organism evidence="3 4">
    <name type="scientific">Dorcoceras hygrometricum</name>
    <dbReference type="NCBI Taxonomy" id="472368"/>
    <lineage>
        <taxon>Eukaryota</taxon>
        <taxon>Viridiplantae</taxon>
        <taxon>Streptophyta</taxon>
        <taxon>Embryophyta</taxon>
        <taxon>Tracheophyta</taxon>
        <taxon>Spermatophyta</taxon>
        <taxon>Magnoliopsida</taxon>
        <taxon>eudicotyledons</taxon>
        <taxon>Gunneridae</taxon>
        <taxon>Pentapetalae</taxon>
        <taxon>asterids</taxon>
        <taxon>lamiids</taxon>
        <taxon>Lamiales</taxon>
        <taxon>Gesneriaceae</taxon>
        <taxon>Didymocarpoideae</taxon>
        <taxon>Trichosporeae</taxon>
        <taxon>Loxocarpinae</taxon>
        <taxon>Dorcoceras</taxon>
    </lineage>
</organism>
<dbReference type="EMBL" id="KQ998113">
    <property type="protein sequence ID" value="KZV43466.1"/>
    <property type="molecule type" value="Genomic_DNA"/>
</dbReference>
<accession>A0A2Z7C9B3</accession>
<feature type="signal peptide" evidence="2">
    <location>
        <begin position="1"/>
        <end position="30"/>
    </location>
</feature>
<evidence type="ECO:0000256" key="2">
    <source>
        <dbReference type="SAM" id="SignalP"/>
    </source>
</evidence>
<keyword evidence="2" id="KW-0732">Signal</keyword>
<dbReference type="OrthoDB" id="1431686at2759"/>
<dbReference type="AlphaFoldDB" id="A0A2Z7C9B3"/>
<sequence length="87" mass="9859">MKPYLRMSMLATYILALVLILHFHRHEAQAARVTKELKETQIPSSAGVNPSSQALKDLQVKEKNPYKKVKSSFRAIPPSRSNPTQNK</sequence>
<name>A0A2Z7C9B3_9LAMI</name>
<gene>
    <name evidence="3" type="ORF">F511_09909</name>
</gene>
<proteinExistence type="predicted"/>
<feature type="chain" id="PRO_5016425776" evidence="2">
    <location>
        <begin position="31"/>
        <end position="87"/>
    </location>
</feature>
<evidence type="ECO:0000313" key="4">
    <source>
        <dbReference type="Proteomes" id="UP000250235"/>
    </source>
</evidence>